<comment type="caution">
    <text evidence="4">The sequence shown here is derived from an EMBL/GenBank/DDBJ whole genome shotgun (WGS) entry which is preliminary data.</text>
</comment>
<dbReference type="SUPFAM" id="SSF75620">
    <property type="entry name" value="Release factor"/>
    <property type="match status" value="1"/>
</dbReference>
<feature type="compositionally biased region" description="Basic residues" evidence="2">
    <location>
        <begin position="96"/>
        <end position="110"/>
    </location>
</feature>
<dbReference type="Proteomes" id="UP000249061">
    <property type="component" value="Unassembled WGS sequence"/>
</dbReference>
<dbReference type="InterPro" id="IPR045853">
    <property type="entry name" value="Pep_chain_release_fac_I_sf"/>
</dbReference>
<dbReference type="Gene3D" id="3.30.160.20">
    <property type="match status" value="1"/>
</dbReference>
<dbReference type="InterPro" id="IPR000352">
    <property type="entry name" value="Pep_chain_release_fac_I"/>
</dbReference>
<evidence type="ECO:0000256" key="1">
    <source>
        <dbReference type="ARBA" id="ARBA00010835"/>
    </source>
</evidence>
<evidence type="ECO:0000313" key="5">
    <source>
        <dbReference type="Proteomes" id="UP000249061"/>
    </source>
</evidence>
<feature type="domain" description="Prokaryotic-type class I peptide chain release factors" evidence="3">
    <location>
        <begin position="23"/>
        <end position="114"/>
    </location>
</feature>
<name>A0A2W5W6B5_9BACT</name>
<gene>
    <name evidence="4" type="ORF">DI536_02355</name>
</gene>
<dbReference type="InterPro" id="IPR050057">
    <property type="entry name" value="Prokaryotic/Mito_RF"/>
</dbReference>
<dbReference type="EMBL" id="QFQP01000001">
    <property type="protein sequence ID" value="PZR18741.1"/>
    <property type="molecule type" value="Genomic_DNA"/>
</dbReference>
<evidence type="ECO:0000259" key="3">
    <source>
        <dbReference type="Pfam" id="PF00472"/>
    </source>
</evidence>
<dbReference type="AlphaFoldDB" id="A0A2W5W6B5"/>
<accession>A0A2W5W6B5</accession>
<protein>
    <submittedName>
        <fullName evidence="4">Peptide chain release factor-like protein</fullName>
    </submittedName>
</protein>
<evidence type="ECO:0000313" key="4">
    <source>
        <dbReference type="EMBL" id="PZR18741.1"/>
    </source>
</evidence>
<dbReference type="PANTHER" id="PTHR43804:SF6">
    <property type="entry name" value="CLASS I PEPTIDE CHAIN RELEASE FACTOR"/>
    <property type="match status" value="1"/>
</dbReference>
<organism evidence="4 5">
    <name type="scientific">Archangium gephyra</name>
    <dbReference type="NCBI Taxonomy" id="48"/>
    <lineage>
        <taxon>Bacteria</taxon>
        <taxon>Pseudomonadati</taxon>
        <taxon>Myxococcota</taxon>
        <taxon>Myxococcia</taxon>
        <taxon>Myxococcales</taxon>
        <taxon>Cystobacterineae</taxon>
        <taxon>Archangiaceae</taxon>
        <taxon>Archangium</taxon>
    </lineage>
</organism>
<comment type="similarity">
    <text evidence="1">Belongs to the prokaryotic/mitochondrial release factor family.</text>
</comment>
<evidence type="ECO:0000256" key="2">
    <source>
        <dbReference type="SAM" id="MobiDB-lite"/>
    </source>
</evidence>
<sequence length="120" mass="13565">MSVSPTEAKRVLALSDEALMLECDEQFFIASGPGGQHRNKTESGVRLTHKPTGVTVTATERRSQLQNRGVAVERLRAMFQKWSYVPEKRIATRPSKGSKRRRLEAKKRTSVIKAGRRGEW</sequence>
<dbReference type="GO" id="GO:0003747">
    <property type="term" value="F:translation release factor activity"/>
    <property type="evidence" value="ECO:0007669"/>
    <property type="project" value="InterPro"/>
</dbReference>
<dbReference type="Pfam" id="PF00472">
    <property type="entry name" value="RF-1"/>
    <property type="match status" value="1"/>
</dbReference>
<proteinExistence type="inferred from homology"/>
<reference evidence="4 5" key="1">
    <citation type="submission" date="2017-08" db="EMBL/GenBank/DDBJ databases">
        <title>Infants hospitalized years apart are colonized by the same room-sourced microbial strains.</title>
        <authorList>
            <person name="Brooks B."/>
            <person name="Olm M.R."/>
            <person name="Firek B.A."/>
            <person name="Baker R."/>
            <person name="Thomas B.C."/>
            <person name="Morowitz M.J."/>
            <person name="Banfield J.F."/>
        </authorList>
    </citation>
    <scope>NUCLEOTIDE SEQUENCE [LARGE SCALE GENOMIC DNA]</scope>
    <source>
        <strain evidence="4">S2_003_000_R2_14</strain>
    </source>
</reference>
<feature type="region of interest" description="Disordered" evidence="2">
    <location>
        <begin position="93"/>
        <end position="120"/>
    </location>
</feature>
<dbReference type="PANTHER" id="PTHR43804">
    <property type="entry name" value="LD18447P"/>
    <property type="match status" value="1"/>
</dbReference>